<dbReference type="PROSITE" id="PS00680">
    <property type="entry name" value="MAP_1"/>
    <property type="match status" value="1"/>
</dbReference>
<keyword evidence="1 6" id="KW-0031">Aminopeptidase</keyword>
<dbReference type="GO" id="GO:0006508">
    <property type="term" value="P:proteolysis"/>
    <property type="evidence" value="ECO:0007669"/>
    <property type="project" value="UniProtKB-KW"/>
</dbReference>
<evidence type="ECO:0000313" key="6">
    <source>
        <dbReference type="EMBL" id="KAI5629115.1"/>
    </source>
</evidence>
<keyword evidence="7" id="KW-1185">Reference proteome</keyword>
<evidence type="ECO:0000256" key="1">
    <source>
        <dbReference type="ARBA" id="ARBA00022438"/>
    </source>
</evidence>
<feature type="non-terminal residue" evidence="6">
    <location>
        <position position="1"/>
    </location>
</feature>
<evidence type="ECO:0000256" key="2">
    <source>
        <dbReference type="ARBA" id="ARBA00022670"/>
    </source>
</evidence>
<keyword evidence="2" id="KW-0645">Protease</keyword>
<dbReference type="PANTHER" id="PTHR43330">
    <property type="entry name" value="METHIONINE AMINOPEPTIDASE"/>
    <property type="match status" value="1"/>
</dbReference>
<evidence type="ECO:0000259" key="5">
    <source>
        <dbReference type="Pfam" id="PF00557"/>
    </source>
</evidence>
<feature type="non-terminal residue" evidence="6">
    <location>
        <position position="330"/>
    </location>
</feature>
<dbReference type="InterPro" id="IPR002467">
    <property type="entry name" value="Pept_M24A_MAP1"/>
</dbReference>
<comment type="caution">
    <text evidence="6">The sequence shown here is derived from an EMBL/GenBank/DDBJ whole genome shotgun (WGS) entry which is preliminary data.</text>
</comment>
<dbReference type="EMBL" id="MU537915">
    <property type="protein sequence ID" value="KAI5629115.1"/>
    <property type="molecule type" value="Genomic_DNA"/>
</dbReference>
<dbReference type="GO" id="GO:0046872">
    <property type="term" value="F:metal ion binding"/>
    <property type="evidence" value="ECO:0007669"/>
    <property type="project" value="UniProtKB-KW"/>
</dbReference>
<evidence type="ECO:0000256" key="4">
    <source>
        <dbReference type="ARBA" id="ARBA00022801"/>
    </source>
</evidence>
<dbReference type="HAMAP" id="MF_01974">
    <property type="entry name" value="MetAP_1"/>
    <property type="match status" value="1"/>
</dbReference>
<dbReference type="GO" id="GO:0070006">
    <property type="term" value="F:metalloaminopeptidase activity"/>
    <property type="evidence" value="ECO:0007669"/>
    <property type="project" value="InterPro"/>
</dbReference>
<dbReference type="Gene3D" id="3.90.230.10">
    <property type="entry name" value="Creatinase/methionine aminopeptidase superfamily"/>
    <property type="match status" value="1"/>
</dbReference>
<dbReference type="Proteomes" id="UP001205998">
    <property type="component" value="Unassembled WGS sequence"/>
</dbReference>
<accession>A0AAD5B780</accession>
<dbReference type="PANTHER" id="PTHR43330:SF8">
    <property type="entry name" value="METHIONINE AMINOPEPTIDASE 1D, MITOCHONDRIAL"/>
    <property type="match status" value="1"/>
</dbReference>
<name>A0AAD5B780_SILAS</name>
<proteinExistence type="inferred from homology"/>
<organism evidence="6 7">
    <name type="scientific">Silurus asotus</name>
    <name type="common">Amur catfish</name>
    <name type="synonym">Parasilurus asotus</name>
    <dbReference type="NCBI Taxonomy" id="30991"/>
    <lineage>
        <taxon>Eukaryota</taxon>
        <taxon>Metazoa</taxon>
        <taxon>Chordata</taxon>
        <taxon>Craniata</taxon>
        <taxon>Vertebrata</taxon>
        <taxon>Euteleostomi</taxon>
        <taxon>Actinopterygii</taxon>
        <taxon>Neopterygii</taxon>
        <taxon>Teleostei</taxon>
        <taxon>Ostariophysi</taxon>
        <taxon>Siluriformes</taxon>
        <taxon>Siluridae</taxon>
        <taxon>Silurus</taxon>
    </lineage>
</organism>
<gene>
    <name evidence="6" type="ORF">C0J50_8014</name>
</gene>
<keyword evidence="4" id="KW-0378">Hydrolase</keyword>
<dbReference type="Pfam" id="PF00557">
    <property type="entry name" value="Peptidase_M24"/>
    <property type="match status" value="1"/>
</dbReference>
<dbReference type="CDD" id="cd01086">
    <property type="entry name" value="MetAP1"/>
    <property type="match status" value="1"/>
</dbReference>
<dbReference type="InterPro" id="IPR000994">
    <property type="entry name" value="Pept_M24"/>
</dbReference>
<dbReference type="SUPFAM" id="SSF55920">
    <property type="entry name" value="Creatinase/aminopeptidase"/>
    <property type="match status" value="1"/>
</dbReference>
<sequence length="330" mass="37121">QQRRHFFWKKQTCSHSVVRPAVVRPPYPVPKHIQKPGYVSSSSVPEWPDYIEIKDEEQIEGLRKACQLARHILLLAGSSLKVGMTTDEIDYIVHQETIKHNAYPSPLHYGGFPKSVCTSVNNVVCHGIPDSRPLQDGDIINIDVTVYLDGYHGDTSETFLIGSVDECGGKLVNVARECRDEAISACGPGRPLCVIGNIIRYMKWMHVYRRASLSKLSFCLLSSLCLCCCLEIAHSNDFSVCPYFIGHGIGSYFHGHPEIWHHANENDMLMEEGMAFTIEPILMEGSFDFRILKDKWTAVSVDDKRSAQFEHTVVITSDGVEILTKLPDEN</sequence>
<evidence type="ECO:0000256" key="3">
    <source>
        <dbReference type="ARBA" id="ARBA00022723"/>
    </source>
</evidence>
<dbReference type="InterPro" id="IPR036005">
    <property type="entry name" value="Creatinase/aminopeptidase-like"/>
</dbReference>
<reference evidence="6" key="1">
    <citation type="submission" date="2018-07" db="EMBL/GenBank/DDBJ databases">
        <title>Comparative genomics of catfishes provides insights into carnivory and benthic adaptation.</title>
        <authorList>
            <person name="Zhang Y."/>
            <person name="Wang D."/>
            <person name="Peng Z."/>
            <person name="Zheng S."/>
            <person name="Shao F."/>
            <person name="Tao W."/>
        </authorList>
    </citation>
    <scope>NUCLEOTIDE SEQUENCE</scope>
    <source>
        <strain evidence="6">Chongqing</strain>
    </source>
</reference>
<feature type="domain" description="Peptidase M24" evidence="5">
    <location>
        <begin position="60"/>
        <end position="316"/>
    </location>
</feature>
<dbReference type="PRINTS" id="PR00599">
    <property type="entry name" value="MAPEPTIDASE"/>
</dbReference>
<dbReference type="AlphaFoldDB" id="A0AAD5B780"/>
<evidence type="ECO:0000313" key="7">
    <source>
        <dbReference type="Proteomes" id="UP001205998"/>
    </source>
</evidence>
<protein>
    <submittedName>
        <fullName evidence="6">Methionine aminopeptidase 1D, mitochondrial</fullName>
    </submittedName>
</protein>
<keyword evidence="3" id="KW-0479">Metal-binding</keyword>
<dbReference type="InterPro" id="IPR001714">
    <property type="entry name" value="Pept_M24_MAP"/>
</dbReference>